<feature type="transmembrane region" description="Helical" evidence="6">
    <location>
        <begin position="57"/>
        <end position="85"/>
    </location>
</feature>
<dbReference type="Pfam" id="PF02683">
    <property type="entry name" value="DsbD_TM"/>
    <property type="match status" value="1"/>
</dbReference>
<feature type="transmembrane region" description="Helical" evidence="6">
    <location>
        <begin position="6"/>
        <end position="27"/>
    </location>
</feature>
<feature type="transmembrane region" description="Helical" evidence="6">
    <location>
        <begin position="126"/>
        <end position="159"/>
    </location>
</feature>
<keyword evidence="9" id="KW-1185">Reference proteome</keyword>
<evidence type="ECO:0000259" key="7">
    <source>
        <dbReference type="Pfam" id="PF02683"/>
    </source>
</evidence>
<dbReference type="RefSeq" id="WP_386045659.1">
    <property type="nucleotide sequence ID" value="NZ_JBHUIO010000005.1"/>
</dbReference>
<dbReference type="InterPro" id="IPR003834">
    <property type="entry name" value="Cyt_c_assmbl_TM_dom"/>
</dbReference>
<evidence type="ECO:0000256" key="2">
    <source>
        <dbReference type="ARBA" id="ARBA00006143"/>
    </source>
</evidence>
<evidence type="ECO:0000256" key="3">
    <source>
        <dbReference type="ARBA" id="ARBA00022692"/>
    </source>
</evidence>
<gene>
    <name evidence="8" type="ORF">ACFSOY_08525</name>
</gene>
<organism evidence="8 9">
    <name type="scientific">Tumebacillus lipolyticus</name>
    <dbReference type="NCBI Taxonomy" id="1280370"/>
    <lineage>
        <taxon>Bacteria</taxon>
        <taxon>Bacillati</taxon>
        <taxon>Bacillota</taxon>
        <taxon>Bacilli</taxon>
        <taxon>Bacillales</taxon>
        <taxon>Alicyclobacillaceae</taxon>
        <taxon>Tumebacillus</taxon>
    </lineage>
</organism>
<proteinExistence type="inferred from homology"/>
<dbReference type="Proteomes" id="UP001597343">
    <property type="component" value="Unassembled WGS sequence"/>
</dbReference>
<evidence type="ECO:0000313" key="9">
    <source>
        <dbReference type="Proteomes" id="UP001597343"/>
    </source>
</evidence>
<feature type="transmembrane region" description="Helical" evidence="6">
    <location>
        <begin position="198"/>
        <end position="219"/>
    </location>
</feature>
<evidence type="ECO:0000313" key="8">
    <source>
        <dbReference type="EMBL" id="MFD2170040.1"/>
    </source>
</evidence>
<keyword evidence="5 6" id="KW-0472">Membrane</keyword>
<dbReference type="InterPro" id="IPR051790">
    <property type="entry name" value="Cytochrome_c-biogenesis_DsbD"/>
</dbReference>
<comment type="caution">
    <text evidence="8">The sequence shown here is derived from an EMBL/GenBank/DDBJ whole genome shotgun (WGS) entry which is preliminary data.</text>
</comment>
<accession>A0ABW4ZWR4</accession>
<dbReference type="PANTHER" id="PTHR31272">
    <property type="entry name" value="CYTOCHROME C-TYPE BIOGENESIS PROTEIN HI_1454-RELATED"/>
    <property type="match status" value="1"/>
</dbReference>
<evidence type="ECO:0000256" key="5">
    <source>
        <dbReference type="ARBA" id="ARBA00023136"/>
    </source>
</evidence>
<feature type="domain" description="Cytochrome C biogenesis protein transmembrane" evidence="7">
    <location>
        <begin position="8"/>
        <end position="213"/>
    </location>
</feature>
<name>A0ABW4ZWR4_9BACL</name>
<protein>
    <submittedName>
        <fullName evidence="8">Cytochrome c biogenesis CcdA family protein</fullName>
    </submittedName>
</protein>
<evidence type="ECO:0000256" key="6">
    <source>
        <dbReference type="SAM" id="Phobius"/>
    </source>
</evidence>
<dbReference type="PANTHER" id="PTHR31272:SF4">
    <property type="entry name" value="CYTOCHROME C-TYPE BIOGENESIS PROTEIN HI_1454-RELATED"/>
    <property type="match status" value="1"/>
</dbReference>
<keyword evidence="4 6" id="KW-1133">Transmembrane helix</keyword>
<keyword evidence="3 6" id="KW-0812">Transmembrane</keyword>
<comment type="similarity">
    <text evidence="2">Belongs to the DsbD family.</text>
</comment>
<reference evidence="9" key="1">
    <citation type="journal article" date="2019" name="Int. J. Syst. Evol. Microbiol.">
        <title>The Global Catalogue of Microorganisms (GCM) 10K type strain sequencing project: providing services to taxonomists for standard genome sequencing and annotation.</title>
        <authorList>
            <consortium name="The Broad Institute Genomics Platform"/>
            <consortium name="The Broad Institute Genome Sequencing Center for Infectious Disease"/>
            <person name="Wu L."/>
            <person name="Ma J."/>
        </authorList>
    </citation>
    <scope>NUCLEOTIDE SEQUENCE [LARGE SCALE GENOMIC DNA]</scope>
    <source>
        <strain evidence="9">CGMCC 1.13574</strain>
    </source>
</reference>
<feature type="transmembrane region" description="Helical" evidence="6">
    <location>
        <begin position="91"/>
        <end position="114"/>
    </location>
</feature>
<comment type="subcellular location">
    <subcellularLocation>
        <location evidence="1">Membrane</location>
        <topology evidence="1">Multi-pass membrane protein</topology>
    </subcellularLocation>
</comment>
<sequence>MEATPTFFMAFLAGLLSFVSPCCLPLYPSYLSYITGVSFDAMQAEKRMVRMRALKHSLFFVLGFSIIFVALGMSASLLGSLFAIYKNEVRIVGGVLVIVMGLFLAGVIKADFLYKQKKWNLRSKPAGYFGSMLVGVSFAAGWTPCVGPILASVLVLASTEPANGLALMLAYTLGFALPFLMLAYTLGSVRWIMRYSELISKIGGWMMVVMGLLLVTNWISKLTAWLIGLFGGFVGF</sequence>
<evidence type="ECO:0000256" key="1">
    <source>
        <dbReference type="ARBA" id="ARBA00004141"/>
    </source>
</evidence>
<feature type="transmembrane region" description="Helical" evidence="6">
    <location>
        <begin position="165"/>
        <end position="186"/>
    </location>
</feature>
<evidence type="ECO:0000256" key="4">
    <source>
        <dbReference type="ARBA" id="ARBA00022989"/>
    </source>
</evidence>
<dbReference type="EMBL" id="JBHUIO010000005">
    <property type="protein sequence ID" value="MFD2170040.1"/>
    <property type="molecule type" value="Genomic_DNA"/>
</dbReference>